<comment type="catalytic activity">
    <reaction evidence="7 8">
        <text>UDP-N-acetyl-alpha-D-muramoyl-L-alanine + D-glutamate + ATP = UDP-N-acetyl-alpha-D-muramoyl-L-alanyl-D-glutamate + ADP + phosphate + H(+)</text>
        <dbReference type="Rhea" id="RHEA:16429"/>
        <dbReference type="ChEBI" id="CHEBI:15378"/>
        <dbReference type="ChEBI" id="CHEBI:29986"/>
        <dbReference type="ChEBI" id="CHEBI:30616"/>
        <dbReference type="ChEBI" id="CHEBI:43474"/>
        <dbReference type="ChEBI" id="CHEBI:83898"/>
        <dbReference type="ChEBI" id="CHEBI:83900"/>
        <dbReference type="ChEBI" id="CHEBI:456216"/>
        <dbReference type="EC" id="6.3.2.9"/>
    </reaction>
</comment>
<evidence type="ECO:0000256" key="5">
    <source>
        <dbReference type="ARBA" id="ARBA00022741"/>
    </source>
</evidence>
<dbReference type="Pfam" id="PF02875">
    <property type="entry name" value="Mur_ligase_C"/>
    <property type="match status" value="1"/>
</dbReference>
<dbReference type="PANTHER" id="PTHR43692">
    <property type="entry name" value="UDP-N-ACETYLMURAMOYLALANINE--D-GLUTAMATE LIGASE"/>
    <property type="match status" value="1"/>
</dbReference>
<keyword evidence="6 7" id="KW-0067">ATP-binding</keyword>
<dbReference type="InterPro" id="IPR004101">
    <property type="entry name" value="Mur_ligase_C"/>
</dbReference>
<keyword evidence="7 8" id="KW-0573">Peptidoglycan synthesis</keyword>
<dbReference type="SUPFAM" id="SSF53623">
    <property type="entry name" value="MurD-like peptide ligases, catalytic domain"/>
    <property type="match status" value="1"/>
</dbReference>
<organism evidence="12 13">
    <name type="scientific">Kingella negevensis</name>
    <dbReference type="NCBI Taxonomy" id="1522312"/>
    <lineage>
        <taxon>Bacteria</taxon>
        <taxon>Pseudomonadati</taxon>
        <taxon>Pseudomonadota</taxon>
        <taxon>Betaproteobacteria</taxon>
        <taxon>Neisseriales</taxon>
        <taxon>Neisseriaceae</taxon>
        <taxon>Kingella</taxon>
    </lineage>
</organism>
<dbReference type="SUPFAM" id="SSF53244">
    <property type="entry name" value="MurD-like peptide ligases, peptide-binding domain"/>
    <property type="match status" value="1"/>
</dbReference>
<evidence type="ECO:0000256" key="6">
    <source>
        <dbReference type="ARBA" id="ARBA00022840"/>
    </source>
</evidence>
<keyword evidence="4 7" id="KW-0436">Ligase</keyword>
<evidence type="ECO:0000256" key="2">
    <source>
        <dbReference type="ARBA" id="ARBA00004752"/>
    </source>
</evidence>
<evidence type="ECO:0000256" key="4">
    <source>
        <dbReference type="ARBA" id="ARBA00022598"/>
    </source>
</evidence>
<dbReference type="GO" id="GO:0005737">
    <property type="term" value="C:cytoplasm"/>
    <property type="evidence" value="ECO:0007669"/>
    <property type="project" value="UniProtKB-SubCell"/>
</dbReference>
<comment type="similarity">
    <text evidence="7">Belongs to the MurCDEF family.</text>
</comment>
<comment type="subcellular location">
    <subcellularLocation>
        <location evidence="1 7 8">Cytoplasm</location>
    </subcellularLocation>
</comment>
<name>A0A238TAC1_9NEIS</name>
<accession>A0A238TAC1</accession>
<keyword evidence="5 7" id="KW-0547">Nucleotide-binding</keyword>
<evidence type="ECO:0000256" key="7">
    <source>
        <dbReference type="HAMAP-Rule" id="MF_00639"/>
    </source>
</evidence>
<dbReference type="Gene3D" id="3.40.1190.10">
    <property type="entry name" value="Mur-like, catalytic domain"/>
    <property type="match status" value="1"/>
</dbReference>
<comment type="function">
    <text evidence="7 8">Cell wall formation. Catalyzes the addition of glutamate to the nucleotide precursor UDP-N-acetylmuramoyl-L-alanine (UMA).</text>
</comment>
<dbReference type="SUPFAM" id="SSF51984">
    <property type="entry name" value="MurCD N-terminal domain"/>
    <property type="match status" value="1"/>
</dbReference>
<reference evidence="12 13" key="2">
    <citation type="submission" date="2017-06" db="EMBL/GenBank/DDBJ databases">
        <authorList>
            <person name="Kim H.J."/>
            <person name="Triplett B.A."/>
        </authorList>
    </citation>
    <scope>NUCLEOTIDE SEQUENCE [LARGE SCALE GENOMIC DNA]</scope>
    <source>
        <strain evidence="12">Kingella_eburonensis</strain>
    </source>
</reference>
<evidence type="ECO:0000256" key="1">
    <source>
        <dbReference type="ARBA" id="ARBA00004496"/>
    </source>
</evidence>
<evidence type="ECO:0000256" key="3">
    <source>
        <dbReference type="ARBA" id="ARBA00022490"/>
    </source>
</evidence>
<dbReference type="InterPro" id="IPR036565">
    <property type="entry name" value="Mur-like_cat_sf"/>
</dbReference>
<evidence type="ECO:0000313" key="12">
    <source>
        <dbReference type="EMBL" id="SNB62729.1"/>
    </source>
</evidence>
<dbReference type="InterPro" id="IPR036615">
    <property type="entry name" value="Mur_ligase_C_dom_sf"/>
</dbReference>
<dbReference type="InterPro" id="IPR013221">
    <property type="entry name" value="Mur_ligase_cen"/>
</dbReference>
<feature type="binding site" evidence="7">
    <location>
        <begin position="116"/>
        <end position="122"/>
    </location>
    <ligand>
        <name>ATP</name>
        <dbReference type="ChEBI" id="CHEBI:30616"/>
    </ligand>
</feature>
<dbReference type="EMBL" id="FXUV02000016">
    <property type="protein sequence ID" value="SNB62729.1"/>
    <property type="molecule type" value="Genomic_DNA"/>
</dbReference>
<evidence type="ECO:0000313" key="13">
    <source>
        <dbReference type="Proteomes" id="UP000215450"/>
    </source>
</evidence>
<dbReference type="OrthoDB" id="9809796at2"/>
<dbReference type="GO" id="GO:0009252">
    <property type="term" value="P:peptidoglycan biosynthetic process"/>
    <property type="evidence" value="ECO:0007669"/>
    <property type="project" value="UniProtKB-UniRule"/>
</dbReference>
<dbReference type="AlphaFoldDB" id="A0A238TAC1"/>
<keyword evidence="7 8" id="KW-0131">Cell cycle</keyword>
<keyword evidence="7 8" id="KW-0961">Cell wall biogenesis/degradation</keyword>
<dbReference type="HAMAP" id="MF_00639">
    <property type="entry name" value="MurD"/>
    <property type="match status" value="1"/>
</dbReference>
<dbReference type="NCBIfam" id="TIGR01087">
    <property type="entry name" value="murD"/>
    <property type="match status" value="1"/>
</dbReference>
<dbReference type="InterPro" id="IPR005762">
    <property type="entry name" value="MurD"/>
</dbReference>
<dbReference type="PANTHER" id="PTHR43692:SF1">
    <property type="entry name" value="UDP-N-ACETYLMURAMOYLALANINE--D-GLUTAMATE LIGASE"/>
    <property type="match status" value="1"/>
</dbReference>
<dbReference type="Gene3D" id="3.90.190.20">
    <property type="entry name" value="Mur ligase, C-terminal domain"/>
    <property type="match status" value="1"/>
</dbReference>
<keyword evidence="7 8" id="KW-0133">Cell shape</keyword>
<proteinExistence type="inferred from homology"/>
<dbReference type="EMBL" id="FXUV01000014">
    <property type="protein sequence ID" value="SMQ12086.1"/>
    <property type="molecule type" value="Genomic_DNA"/>
</dbReference>
<dbReference type="Pfam" id="PF21799">
    <property type="entry name" value="MurD-like_N"/>
    <property type="match status" value="1"/>
</dbReference>
<reference evidence="11" key="1">
    <citation type="submission" date="2017-05" db="EMBL/GenBank/DDBJ databases">
        <authorList>
            <person name="Song R."/>
            <person name="Chenine A.L."/>
            <person name="Ruprecht R.M."/>
        </authorList>
    </citation>
    <scope>NUCLEOTIDE SEQUENCE</scope>
    <source>
        <strain evidence="11">Kingella_eburonensis</strain>
    </source>
</reference>
<dbReference type="STRING" id="1522312.GCA_900177895_00750"/>
<keyword evidence="3 7" id="KW-0963">Cytoplasm</keyword>
<sequence length="444" mass="47692">MNLQNKKILVAGMGGTGISVLRYCQYIGATAAAYDANLSIERETELKQQFPNFPILSGSLKTALADRDVLVISPGITRRQPEIREFEARGGEVIGDVAILSDLLRDQSDKIIAITGSNGKTTVTSLVGHLCEKSGLDTVVAGNIGTPVLEAWLERGGKPADIWVLELSSFQLETTPQLNATAATCLNVSEDHLDRYDDLLDYARTKDMIFNGGAAQVLNADDPFSSAMKRDGHKVCHFSLKQRSDYYLDTVSGSLKNQDVDLMSESDIPLQGSHNTANVLAALALCESIGLERAQLLQHVRTFKGLPHRVEKIGEKNGVIFIDDSKGTNVGATVAAIAGLKQKLALIAGGMGKGQDFTPLNDVLRGKAKAVYLIGVDAQKVAADLANCGVELIFCETLQQAVQQAYAAAESGEIVLLSPACASFDMFNGYAHRSEVFVQAFNDL</sequence>
<dbReference type="Gene3D" id="3.40.50.720">
    <property type="entry name" value="NAD(P)-binding Rossmann-like Domain"/>
    <property type="match status" value="1"/>
</dbReference>
<keyword evidence="13" id="KW-1185">Reference proteome</keyword>
<feature type="domain" description="Mur ligase central" evidence="10">
    <location>
        <begin position="114"/>
        <end position="285"/>
    </location>
</feature>
<dbReference type="GO" id="GO:0051301">
    <property type="term" value="P:cell division"/>
    <property type="evidence" value="ECO:0007669"/>
    <property type="project" value="UniProtKB-KW"/>
</dbReference>
<dbReference type="GO" id="GO:0008764">
    <property type="term" value="F:UDP-N-acetylmuramoylalanine-D-glutamate ligase activity"/>
    <property type="evidence" value="ECO:0007669"/>
    <property type="project" value="UniProtKB-UniRule"/>
</dbReference>
<dbReference type="EC" id="6.3.2.9" evidence="7 8"/>
<dbReference type="Pfam" id="PF08245">
    <property type="entry name" value="Mur_ligase_M"/>
    <property type="match status" value="1"/>
</dbReference>
<dbReference type="GO" id="GO:0005524">
    <property type="term" value="F:ATP binding"/>
    <property type="evidence" value="ECO:0007669"/>
    <property type="project" value="UniProtKB-UniRule"/>
</dbReference>
<dbReference type="GO" id="GO:0071555">
    <property type="term" value="P:cell wall organization"/>
    <property type="evidence" value="ECO:0007669"/>
    <property type="project" value="UniProtKB-KW"/>
</dbReference>
<dbReference type="UniPathway" id="UPA00219"/>
<dbReference type="RefSeq" id="WP_095062241.1">
    <property type="nucleotide sequence ID" value="NZ_FXUV02000016.1"/>
</dbReference>
<dbReference type="GO" id="GO:0008360">
    <property type="term" value="P:regulation of cell shape"/>
    <property type="evidence" value="ECO:0007669"/>
    <property type="project" value="UniProtKB-KW"/>
</dbReference>
<evidence type="ECO:0000256" key="8">
    <source>
        <dbReference type="RuleBase" id="RU003664"/>
    </source>
</evidence>
<keyword evidence="7 8" id="KW-0132">Cell division</keyword>
<evidence type="ECO:0000259" key="9">
    <source>
        <dbReference type="Pfam" id="PF02875"/>
    </source>
</evidence>
<gene>
    <name evidence="7 12" type="primary">murD</name>
    <name evidence="12" type="ORF">KEBURONENSIS_01019</name>
    <name evidence="11" type="ORF">KEBURONENSIS_01095</name>
</gene>
<feature type="domain" description="Mur ligase C-terminal" evidence="9">
    <location>
        <begin position="308"/>
        <end position="421"/>
    </location>
</feature>
<evidence type="ECO:0000259" key="10">
    <source>
        <dbReference type="Pfam" id="PF08245"/>
    </source>
</evidence>
<dbReference type="Proteomes" id="UP000215450">
    <property type="component" value="Unassembled WGS sequence"/>
</dbReference>
<evidence type="ECO:0000313" key="11">
    <source>
        <dbReference type="EMBL" id="SMQ12086.1"/>
    </source>
</evidence>
<protein>
    <recommendedName>
        <fullName evidence="7 8">UDP-N-acetylmuramoylalanine--D-glutamate ligase</fullName>
        <ecNumber evidence="7 8">6.3.2.9</ecNumber>
    </recommendedName>
    <alternativeName>
        <fullName evidence="7">D-glutamic acid-adding enzyme</fullName>
    </alternativeName>
    <alternativeName>
        <fullName evidence="7">UDP-N-acetylmuramoyl-L-alanyl-D-glutamate synthetase</fullName>
    </alternativeName>
</protein>
<comment type="pathway">
    <text evidence="2 7 8">Cell wall biogenesis; peptidoglycan biosynthesis.</text>
</comment>